<dbReference type="InterPro" id="IPR027417">
    <property type="entry name" value="P-loop_NTPase"/>
</dbReference>
<accession>A0A8J7PBJ0</accession>
<evidence type="ECO:0000256" key="9">
    <source>
        <dbReference type="PIRNR" id="PIRNR003128"/>
    </source>
</evidence>
<dbReference type="NCBIfam" id="TIGR00634">
    <property type="entry name" value="recN"/>
    <property type="match status" value="1"/>
</dbReference>
<evidence type="ECO:0000256" key="8">
    <source>
        <dbReference type="ARBA" id="ARBA00033408"/>
    </source>
</evidence>
<dbReference type="SUPFAM" id="SSF52540">
    <property type="entry name" value="P-loop containing nucleoside triphosphate hydrolases"/>
    <property type="match status" value="1"/>
</dbReference>
<feature type="coiled-coil region" evidence="10">
    <location>
        <begin position="324"/>
        <end position="368"/>
    </location>
</feature>
<dbReference type="EMBL" id="JAFLCK010000001">
    <property type="protein sequence ID" value="MBN8658838.1"/>
    <property type="molecule type" value="Genomic_DNA"/>
</dbReference>
<dbReference type="InterPro" id="IPR004604">
    <property type="entry name" value="DNA_recomb/repair_RecN"/>
</dbReference>
<dbReference type="Proteomes" id="UP000664277">
    <property type="component" value="Unassembled WGS sequence"/>
</dbReference>
<evidence type="ECO:0000256" key="6">
    <source>
        <dbReference type="ARBA" id="ARBA00022840"/>
    </source>
</evidence>
<dbReference type="GO" id="GO:0006281">
    <property type="term" value="P:DNA repair"/>
    <property type="evidence" value="ECO:0007669"/>
    <property type="project" value="UniProtKB-KW"/>
</dbReference>
<dbReference type="PANTHER" id="PTHR11059:SF0">
    <property type="entry name" value="DNA REPAIR PROTEIN RECN"/>
    <property type="match status" value="1"/>
</dbReference>
<evidence type="ECO:0000313" key="12">
    <source>
        <dbReference type="EMBL" id="MBN8658838.1"/>
    </source>
</evidence>
<feature type="domain" description="RecF/RecN/SMC N-terminal" evidence="11">
    <location>
        <begin position="1"/>
        <end position="515"/>
    </location>
</feature>
<reference evidence="12" key="1">
    <citation type="submission" date="2021-02" db="EMBL/GenBank/DDBJ databases">
        <title>Genome-Resolved Metagenomics of a Microbial Community Performing Photosynthetic Biological Nutrient Removal.</title>
        <authorList>
            <person name="Mcdaniel E.A."/>
        </authorList>
    </citation>
    <scope>NUCLEOTIDE SEQUENCE</scope>
    <source>
        <strain evidence="12">UWPOB_OBS1</strain>
    </source>
</reference>
<keyword evidence="5 9" id="KW-0227">DNA damage</keyword>
<gene>
    <name evidence="12" type="primary">recN</name>
    <name evidence="12" type="ORF">J0M35_00635</name>
</gene>
<dbReference type="GO" id="GO:0006310">
    <property type="term" value="P:DNA recombination"/>
    <property type="evidence" value="ECO:0007669"/>
    <property type="project" value="InterPro"/>
</dbReference>
<dbReference type="Pfam" id="PF02463">
    <property type="entry name" value="SMC_N"/>
    <property type="match status" value="1"/>
</dbReference>
<evidence type="ECO:0000256" key="5">
    <source>
        <dbReference type="ARBA" id="ARBA00022763"/>
    </source>
</evidence>
<evidence type="ECO:0000256" key="3">
    <source>
        <dbReference type="ARBA" id="ARBA00021315"/>
    </source>
</evidence>
<dbReference type="PIRSF" id="PIRSF003128">
    <property type="entry name" value="RecN"/>
    <property type="match status" value="1"/>
</dbReference>
<name>A0A8J7PBJ0_9BACT</name>
<comment type="similarity">
    <text evidence="2 9">Belongs to the RecN family.</text>
</comment>
<dbReference type="InterPro" id="IPR003395">
    <property type="entry name" value="RecF/RecN/SMC_N"/>
</dbReference>
<evidence type="ECO:0000256" key="4">
    <source>
        <dbReference type="ARBA" id="ARBA00022741"/>
    </source>
</evidence>
<dbReference type="PANTHER" id="PTHR11059">
    <property type="entry name" value="DNA REPAIR PROTEIN RECN"/>
    <property type="match status" value="1"/>
</dbReference>
<evidence type="ECO:0000256" key="10">
    <source>
        <dbReference type="SAM" id="Coils"/>
    </source>
</evidence>
<evidence type="ECO:0000256" key="7">
    <source>
        <dbReference type="ARBA" id="ARBA00023204"/>
    </source>
</evidence>
<evidence type="ECO:0000313" key="13">
    <source>
        <dbReference type="Proteomes" id="UP000664277"/>
    </source>
</evidence>
<comment type="caution">
    <text evidence="12">The sequence shown here is derived from an EMBL/GenBank/DDBJ whole genome shotgun (WGS) entry which is preliminary data.</text>
</comment>
<organism evidence="12 13">
    <name type="scientific">Candidatus Obscuribacter phosphatis</name>
    <dbReference type="NCBI Taxonomy" id="1906157"/>
    <lineage>
        <taxon>Bacteria</taxon>
        <taxon>Bacillati</taxon>
        <taxon>Candidatus Melainabacteria</taxon>
        <taxon>Candidatus Obscuribacterales</taxon>
        <taxon>Candidatus Obscuribacteraceae</taxon>
        <taxon>Candidatus Obscuribacter</taxon>
    </lineage>
</organism>
<dbReference type="GO" id="GO:0043590">
    <property type="term" value="C:bacterial nucleoid"/>
    <property type="evidence" value="ECO:0007669"/>
    <property type="project" value="TreeGrafter"/>
</dbReference>
<keyword evidence="7 9" id="KW-0234">DNA repair</keyword>
<dbReference type="GO" id="GO:0005524">
    <property type="term" value="F:ATP binding"/>
    <property type="evidence" value="ECO:0007669"/>
    <property type="project" value="UniProtKB-KW"/>
</dbReference>
<evidence type="ECO:0000259" key="11">
    <source>
        <dbReference type="Pfam" id="PF02463"/>
    </source>
</evidence>
<dbReference type="CDD" id="cd03241">
    <property type="entry name" value="ABC_RecN"/>
    <property type="match status" value="2"/>
</dbReference>
<evidence type="ECO:0000256" key="1">
    <source>
        <dbReference type="ARBA" id="ARBA00003618"/>
    </source>
</evidence>
<proteinExistence type="inferred from homology"/>
<keyword evidence="4" id="KW-0547">Nucleotide-binding</keyword>
<dbReference type="AlphaFoldDB" id="A0A8J7PBJ0"/>
<sequence length="563" mass="61462">MLKSIHIRDFALIENTLVDWTAGLNVLTGETGAGKSILMDALSAVLGGKVSPSIIRPGKEKAFIEAIFAADSYVTAFLKREELLAEDNSDEVVVAREIGKSGSKVRINGTLVNTNILAELRAMLVTVHAQHEARTLMSPQSQLELLDGLGAESHQKLVDKVKTLYLRHRDLANELNNLSMSEEDRLKSLDFARFQWQELNNAGLENAGEDEELEREISVLVNAIDLKSQSMTAQELLTGGNMEEISAVDLVQKALSEVEKSLRFDPSLAPLVETLQSGLASIEEASLSLRRYGDSLDTDPDTLSDLEARAALLSTIKRKYGPTLAEAMQKEAALAEQVDRLENSALTLSKMQDELGELEGTMMKAARELSEKRLKLSQNLSAKVEGHLKDLGMEKCRFEISFQELPGCGPSGIDRLEFLISPNPGQPAMPLAKIASGGELSRIMLAIKTIFASADHVSTVIFDEIDTGLSGRVLNAVRDKLAALSRSHQILCITHQPIVASVADNYLEVKKEHRKDETVVSVSKLDDEMRLRSLAAMASGNASEESLSFARSLMEQANSARGV</sequence>
<comment type="function">
    <text evidence="1 9">May be involved in recombinational repair of damaged DNA.</text>
</comment>
<dbReference type="Gene3D" id="3.40.50.300">
    <property type="entry name" value="P-loop containing nucleotide triphosphate hydrolases"/>
    <property type="match status" value="2"/>
</dbReference>
<dbReference type="GO" id="GO:0009432">
    <property type="term" value="P:SOS response"/>
    <property type="evidence" value="ECO:0007669"/>
    <property type="project" value="TreeGrafter"/>
</dbReference>
<evidence type="ECO:0000256" key="2">
    <source>
        <dbReference type="ARBA" id="ARBA00009441"/>
    </source>
</evidence>
<protein>
    <recommendedName>
        <fullName evidence="3 9">DNA repair protein RecN</fullName>
    </recommendedName>
    <alternativeName>
        <fullName evidence="8 9">Recombination protein N</fullName>
    </alternativeName>
</protein>
<keyword evidence="10" id="KW-0175">Coiled coil</keyword>
<keyword evidence="6" id="KW-0067">ATP-binding</keyword>